<evidence type="ECO:0000313" key="1">
    <source>
        <dbReference type="EMBL" id="KRO40958.1"/>
    </source>
</evidence>
<proteinExistence type="predicted"/>
<comment type="caution">
    <text evidence="1">The sequence shown here is derived from an EMBL/GenBank/DDBJ whole genome shotgun (WGS) entry which is preliminary data.</text>
</comment>
<gene>
    <name evidence="1" type="ORF">ABR63_06525</name>
</gene>
<reference evidence="2" key="1">
    <citation type="submission" date="2015-10" db="EMBL/GenBank/DDBJ databases">
        <title>Metagenome-Assembled Genomes uncover a global brackish microbiome.</title>
        <authorList>
            <person name="Hugerth L.W."/>
            <person name="Larsson J."/>
            <person name="Alneberg J."/>
            <person name="Lindh M.V."/>
            <person name="Legrand C."/>
            <person name="Pinhassi J."/>
            <person name="Andersson A."/>
        </authorList>
    </citation>
    <scope>NUCLEOTIDE SEQUENCE [LARGE SCALE GENOMIC DNA]</scope>
</reference>
<name>A0A0R2PSJ5_9GAMM</name>
<dbReference type="EMBL" id="LIAV01000041">
    <property type="protein sequence ID" value="KRO40958.1"/>
    <property type="molecule type" value="Genomic_DNA"/>
</dbReference>
<sequence length="157" mass="17667">MPNSCNSITKNLCIALLVCSCASTPQYQPESSLIGKLFAKNGEETIALNLSLHSNLDNDIIQIKKPFYGNVFRAKIDRKNNKIIEMQTNYGTKEFDREIQGAVMLEIIKIFYQCLNLSNQQQNWNNASLKASCLASPDKISITLTSNTWQVSGFLKR</sequence>
<organism evidence="1 2">
    <name type="scientific">SAR86 cluster bacterium BACL1 MAG-120920-bin57</name>
    <dbReference type="NCBI Taxonomy" id="1655571"/>
    <lineage>
        <taxon>Bacteria</taxon>
        <taxon>Pseudomonadati</taxon>
        <taxon>Pseudomonadota</taxon>
        <taxon>Gammaproteobacteria</taxon>
        <taxon>SAR86 cluster</taxon>
    </lineage>
</organism>
<dbReference type="AlphaFoldDB" id="A0A0R2PSJ5"/>
<dbReference type="Proteomes" id="UP000050874">
    <property type="component" value="Unassembled WGS sequence"/>
</dbReference>
<protein>
    <submittedName>
        <fullName evidence="1">Uncharacterized protein</fullName>
    </submittedName>
</protein>
<accession>A0A0R2PSJ5</accession>
<evidence type="ECO:0000313" key="2">
    <source>
        <dbReference type="Proteomes" id="UP000050874"/>
    </source>
</evidence>